<dbReference type="Gene3D" id="3.50.50.60">
    <property type="entry name" value="FAD/NAD(P)-binding domain"/>
    <property type="match status" value="2"/>
</dbReference>
<protein>
    <submittedName>
        <fullName evidence="6">Thioredoxin reductase</fullName>
        <ecNumber evidence="6">1.8.1.9</ecNumber>
    </submittedName>
</protein>
<name>A0ABN8HAI6_9BACL</name>
<reference evidence="6" key="1">
    <citation type="submission" date="2022-01" db="EMBL/GenBank/DDBJ databases">
        <authorList>
            <person name="Criscuolo A."/>
        </authorList>
    </citation>
    <scope>NUCLEOTIDE SEQUENCE</scope>
    <source>
        <strain evidence="6">CIP111891</strain>
    </source>
</reference>
<dbReference type="PRINTS" id="PR00368">
    <property type="entry name" value="FADPNR"/>
</dbReference>
<evidence type="ECO:0000259" key="5">
    <source>
        <dbReference type="Pfam" id="PF07992"/>
    </source>
</evidence>
<dbReference type="InterPro" id="IPR036188">
    <property type="entry name" value="FAD/NAD-bd_sf"/>
</dbReference>
<dbReference type="InterPro" id="IPR023753">
    <property type="entry name" value="FAD/NAD-binding_dom"/>
</dbReference>
<organism evidence="6 7">
    <name type="scientific">Paenibacillus allorhizoplanae</name>
    <dbReference type="NCBI Taxonomy" id="2905648"/>
    <lineage>
        <taxon>Bacteria</taxon>
        <taxon>Bacillati</taxon>
        <taxon>Bacillota</taxon>
        <taxon>Bacilli</taxon>
        <taxon>Bacillales</taxon>
        <taxon>Paenibacillaceae</taxon>
        <taxon>Paenibacillus</taxon>
    </lineage>
</organism>
<evidence type="ECO:0000256" key="4">
    <source>
        <dbReference type="ARBA" id="ARBA00023002"/>
    </source>
</evidence>
<evidence type="ECO:0000256" key="3">
    <source>
        <dbReference type="ARBA" id="ARBA00022630"/>
    </source>
</evidence>
<dbReference type="SUPFAM" id="SSF51905">
    <property type="entry name" value="FAD/NAD(P)-binding domain"/>
    <property type="match status" value="1"/>
</dbReference>
<gene>
    <name evidence="6" type="primary">trxB_5</name>
    <name evidence="6" type="ORF">PAECIP111891_06871</name>
</gene>
<dbReference type="Proteomes" id="UP000838821">
    <property type="component" value="Unassembled WGS sequence"/>
</dbReference>
<dbReference type="GO" id="GO:0004791">
    <property type="term" value="F:thioredoxin-disulfide reductase (NADPH) activity"/>
    <property type="evidence" value="ECO:0007669"/>
    <property type="project" value="UniProtKB-EC"/>
</dbReference>
<dbReference type="PANTHER" id="PTHR48105">
    <property type="entry name" value="THIOREDOXIN REDUCTASE 1-RELATED-RELATED"/>
    <property type="match status" value="1"/>
</dbReference>
<proteinExistence type="predicted"/>
<comment type="caution">
    <text evidence="6">The sequence shown here is derived from an EMBL/GenBank/DDBJ whole genome shotgun (WGS) entry which is preliminary data.</text>
</comment>
<evidence type="ECO:0000256" key="1">
    <source>
        <dbReference type="ARBA" id="ARBA00001974"/>
    </source>
</evidence>
<evidence type="ECO:0000256" key="2">
    <source>
        <dbReference type="ARBA" id="ARBA00011738"/>
    </source>
</evidence>
<sequence length="307" mass="32637">MYDVIIVGAGPAGASAAIYTARGNLKTLVIDKAPNTGALAITHKIANYPGVIGELSGKDLLDTMRDQARGFGAEFIQTTITDVDLEGETKYVFTADGMFEGKAIIIATGSKGRNRMLPGEENLMGRGVSTCATCDGAFFEGKTVAVIGDSEEALEEAQALSKFTKSIHFVVPRPELQGVHHVPELKGTNMLYKTKPLEVLGDKQVHGLRIRTSSGGEEVLDVDGVFVFLSGSKPGTDFLQDQVPLDEDGFMILDSSMQSPVTGVFGAGEVRRTPVKQAVVAAADGAIAAMAVDKFINKRAQLIPQYK</sequence>
<dbReference type="EMBL" id="CAKMMW010000043">
    <property type="protein sequence ID" value="CAH1231715.1"/>
    <property type="molecule type" value="Genomic_DNA"/>
</dbReference>
<keyword evidence="7" id="KW-1185">Reference proteome</keyword>
<accession>A0ABN8HAI6</accession>
<keyword evidence="4 6" id="KW-0560">Oxidoreductase</keyword>
<dbReference type="PRINTS" id="PR00469">
    <property type="entry name" value="PNDRDTASEII"/>
</dbReference>
<dbReference type="RefSeq" id="WP_236293305.1">
    <property type="nucleotide sequence ID" value="NZ_CAKMMW010000043.1"/>
</dbReference>
<comment type="subunit">
    <text evidence="2">Homodimer.</text>
</comment>
<comment type="cofactor">
    <cofactor evidence="1">
        <name>FAD</name>
        <dbReference type="ChEBI" id="CHEBI:57692"/>
    </cofactor>
</comment>
<dbReference type="EC" id="1.8.1.9" evidence="6"/>
<evidence type="ECO:0000313" key="7">
    <source>
        <dbReference type="Proteomes" id="UP000838821"/>
    </source>
</evidence>
<evidence type="ECO:0000313" key="6">
    <source>
        <dbReference type="EMBL" id="CAH1231715.1"/>
    </source>
</evidence>
<keyword evidence="3" id="KW-0285">Flavoprotein</keyword>
<dbReference type="Pfam" id="PF07992">
    <property type="entry name" value="Pyr_redox_2"/>
    <property type="match status" value="1"/>
</dbReference>
<feature type="domain" description="FAD/NAD(P)-binding" evidence="5">
    <location>
        <begin position="2"/>
        <end position="285"/>
    </location>
</feature>
<dbReference type="InterPro" id="IPR050097">
    <property type="entry name" value="Ferredoxin-NADP_redctase_2"/>
</dbReference>